<dbReference type="EMBL" id="AP011803">
    <property type="protein sequence ID" value="BAL59485.1"/>
    <property type="molecule type" value="Genomic_DNA"/>
</dbReference>
<dbReference type="Pfam" id="PF18929">
    <property type="entry name" value="DUF5678"/>
    <property type="match status" value="1"/>
</dbReference>
<evidence type="ECO:0000313" key="2">
    <source>
        <dbReference type="EMBL" id="BAL59485.1"/>
    </source>
</evidence>
<reference evidence="2" key="1">
    <citation type="journal article" date="2005" name="Environ. Microbiol.">
        <title>Genetic and functional properties of uncultivated thermophilic crenarchaeotes from a subsurface gold mine as revealed by analysis of genome fragments.</title>
        <authorList>
            <person name="Nunoura T."/>
            <person name="Hirayama H."/>
            <person name="Takami H."/>
            <person name="Oida H."/>
            <person name="Nishi S."/>
            <person name="Shimamura S."/>
            <person name="Suzuki Y."/>
            <person name="Inagaki F."/>
            <person name="Takai K."/>
            <person name="Nealson K.H."/>
            <person name="Horikoshi K."/>
        </authorList>
    </citation>
    <scope>NUCLEOTIDE SEQUENCE</scope>
</reference>
<name>H5SV56_ACEAU</name>
<dbReference type="InterPro" id="IPR043734">
    <property type="entry name" value="DUF5678"/>
</dbReference>
<evidence type="ECO:0000259" key="1">
    <source>
        <dbReference type="Pfam" id="PF18929"/>
    </source>
</evidence>
<accession>H5SV56</accession>
<proteinExistence type="predicted"/>
<feature type="domain" description="DUF5678" evidence="1">
    <location>
        <begin position="15"/>
        <end position="62"/>
    </location>
</feature>
<gene>
    <name evidence="2" type="ORF">HGMM_OP4C121</name>
</gene>
<dbReference type="AlphaFoldDB" id="H5SV56"/>
<protein>
    <recommendedName>
        <fullName evidence="1">DUF5678 domain-containing protein</fullName>
    </recommendedName>
</protein>
<organism evidence="2">
    <name type="scientific">Acetithermum autotrophicum</name>
    <dbReference type="NCBI Taxonomy" id="1446466"/>
    <lineage>
        <taxon>Bacteria</taxon>
        <taxon>Candidatus Bipolaricaulota</taxon>
        <taxon>Candidatus Acetithermum</taxon>
    </lineage>
</organism>
<sequence>MNNNKELYWVSDHQEELEPYAGKWVAILGEVIVGVGNTAQEALDNARRKSSRTPFLIKVPRKDEGLYVL</sequence>
<reference evidence="2" key="2">
    <citation type="journal article" date="2012" name="PLoS ONE">
        <title>A Deeply Branching Thermophilic Bacterium with an Ancient Acetyl-CoA Pathway Dominates a Subsurface Ecosystem.</title>
        <authorList>
            <person name="Takami H."/>
            <person name="Noguchi H."/>
            <person name="Takaki Y."/>
            <person name="Uchiyama I."/>
            <person name="Toyoda A."/>
            <person name="Nishi S."/>
            <person name="Chee G.-J."/>
            <person name="Arai W."/>
            <person name="Nunoura T."/>
            <person name="Itoh T."/>
            <person name="Hattori M."/>
            <person name="Takai K."/>
        </authorList>
    </citation>
    <scope>NUCLEOTIDE SEQUENCE</scope>
</reference>